<evidence type="ECO:0000313" key="5">
    <source>
        <dbReference type="EMBL" id="AJF97652.1"/>
    </source>
</evidence>
<dbReference type="EMBL" id="KP136319">
    <property type="protein sequence ID" value="AJF97652.1"/>
    <property type="molecule type" value="Genomic_DNA"/>
</dbReference>
<evidence type="ECO:0000259" key="4">
    <source>
        <dbReference type="PROSITE" id="PS50089"/>
    </source>
</evidence>
<dbReference type="SUPFAM" id="SSF54236">
    <property type="entry name" value="Ubiquitin-like"/>
    <property type="match status" value="1"/>
</dbReference>
<feature type="compositionally biased region" description="Basic and acidic residues" evidence="2">
    <location>
        <begin position="1"/>
        <end position="10"/>
    </location>
</feature>
<feature type="region of interest" description="Disordered" evidence="2">
    <location>
        <begin position="1"/>
        <end position="23"/>
    </location>
</feature>
<dbReference type="SMART" id="SM00213">
    <property type="entry name" value="UBQ"/>
    <property type="match status" value="1"/>
</dbReference>
<dbReference type="PROSITE" id="PS50053">
    <property type="entry name" value="UBIQUITIN_2"/>
    <property type="match status" value="1"/>
</dbReference>
<dbReference type="InterPro" id="IPR050158">
    <property type="entry name" value="Ubiquitin_ubiquitin-like"/>
</dbReference>
<protein>
    <submittedName>
        <fullName evidence="5">Ubiquitin domain-containing protein</fullName>
    </submittedName>
</protein>
<dbReference type="PROSITE" id="PS50089">
    <property type="entry name" value="ZF_RING_2"/>
    <property type="match status" value="1"/>
</dbReference>
<sequence>MTDKVVRGDGGDESIGNTESVAQANRPPPIAFLRKGQRHVIAFVDSFDFTEFRLTVYGASDPPEAIVIHLDRDQGVAERWESAPLPQCCICIDHRADRFFGCACTAPCVCGECATVIRKCPQCRRRVQGRADCESLLAARKTKRVPTDHEWIRRMTSRFPWIHNIILPYGESGGMQLFLRTMDQRSFTLHVAPRWPVTMLKNVVYYKTDVTPREQRLVVSGGRQLDGEWTLEDWGVQKESLVQLVMRLRGD</sequence>
<dbReference type="PANTHER" id="PTHR10666">
    <property type="entry name" value="UBIQUITIN"/>
    <property type="match status" value="1"/>
</dbReference>
<accession>A0A0B5JDB3</accession>
<evidence type="ECO:0000259" key="3">
    <source>
        <dbReference type="PROSITE" id="PS50053"/>
    </source>
</evidence>
<evidence type="ECO:0000313" key="6">
    <source>
        <dbReference type="Proteomes" id="UP000202511"/>
    </source>
</evidence>
<keyword evidence="1" id="KW-0862">Zinc</keyword>
<dbReference type="Proteomes" id="UP000202511">
    <property type="component" value="Segment"/>
</dbReference>
<dbReference type="InterPro" id="IPR001841">
    <property type="entry name" value="Znf_RING"/>
</dbReference>
<organism evidence="5 6">
    <name type="scientific">Pandoravirus inopinatum</name>
    <dbReference type="NCBI Taxonomy" id="1605721"/>
    <lineage>
        <taxon>Viruses</taxon>
        <taxon>Pandoravirus</taxon>
    </lineage>
</organism>
<dbReference type="KEGG" id="vg:23462569"/>
<dbReference type="OrthoDB" id="19231at10239"/>
<feature type="domain" description="RING-type" evidence="4">
    <location>
        <begin position="88"/>
        <end position="124"/>
    </location>
</feature>
<keyword evidence="1" id="KW-0863">Zinc-finger</keyword>
<feature type="domain" description="Ubiquitin-like" evidence="3">
    <location>
        <begin position="175"/>
        <end position="251"/>
    </location>
</feature>
<dbReference type="InterPro" id="IPR029071">
    <property type="entry name" value="Ubiquitin-like_domsf"/>
</dbReference>
<evidence type="ECO:0000256" key="1">
    <source>
        <dbReference type="PROSITE-ProRule" id="PRU00175"/>
    </source>
</evidence>
<proteinExistence type="predicted"/>
<dbReference type="InterPro" id="IPR000626">
    <property type="entry name" value="Ubiquitin-like_dom"/>
</dbReference>
<reference evidence="5 6" key="1">
    <citation type="journal article" date="2015" name="Parasitol. Res.">
        <title>Viruses in close associations with free-living amoebae.</title>
        <authorList>
            <person name="Scheid P."/>
        </authorList>
    </citation>
    <scope>NUCLEOTIDE SEQUENCE [LARGE SCALE GENOMIC DNA]</scope>
    <source>
        <strain evidence="5">KlaHel</strain>
    </source>
</reference>
<evidence type="ECO:0000256" key="2">
    <source>
        <dbReference type="SAM" id="MobiDB-lite"/>
    </source>
</evidence>
<dbReference type="GeneID" id="23462569"/>
<dbReference type="Pfam" id="PF00240">
    <property type="entry name" value="ubiquitin"/>
    <property type="match status" value="1"/>
</dbReference>
<keyword evidence="1" id="KW-0479">Metal-binding</keyword>
<dbReference type="Gene3D" id="3.10.20.90">
    <property type="entry name" value="Phosphatidylinositol 3-kinase Catalytic Subunit, Chain A, domain 1"/>
    <property type="match status" value="1"/>
</dbReference>
<name>A0A0B5JDB3_9VIRU</name>
<dbReference type="GO" id="GO:0008270">
    <property type="term" value="F:zinc ion binding"/>
    <property type="evidence" value="ECO:0007669"/>
    <property type="project" value="UniProtKB-KW"/>
</dbReference>
<dbReference type="RefSeq" id="YP_009119887.1">
    <property type="nucleotide sequence ID" value="NC_026440.1"/>
</dbReference>